<feature type="coiled-coil region" evidence="6">
    <location>
        <begin position="220"/>
        <end position="247"/>
    </location>
</feature>
<gene>
    <name evidence="9" type="ORF">B0I71DRAFT_134040</name>
    <name evidence="8" type="ORF">YALI1_B08438g</name>
</gene>
<dbReference type="GO" id="GO:0003697">
    <property type="term" value="F:single-stranded DNA binding"/>
    <property type="evidence" value="ECO:0007669"/>
    <property type="project" value="EnsemblFungi"/>
</dbReference>
<keyword evidence="6" id="KW-0175">Coiled coil</keyword>
<evidence type="ECO:0000313" key="9">
    <source>
        <dbReference type="EMBL" id="RDW24569.1"/>
    </source>
</evidence>
<feature type="region of interest" description="Disordered" evidence="7">
    <location>
        <begin position="164"/>
        <end position="220"/>
    </location>
</feature>
<dbReference type="GO" id="GO:0043596">
    <property type="term" value="C:nuclear replication fork"/>
    <property type="evidence" value="ECO:0007669"/>
    <property type="project" value="EnsemblFungi"/>
</dbReference>
<keyword evidence="3" id="KW-0235">DNA replication</keyword>
<dbReference type="AlphaFoldDB" id="A0A1D8N6P7"/>
<dbReference type="PANTHER" id="PTHR10507">
    <property type="entry name" value="CDC45-RELATED PROTEIN"/>
    <property type="match status" value="1"/>
</dbReference>
<dbReference type="InterPro" id="IPR003874">
    <property type="entry name" value="CDC45"/>
</dbReference>
<dbReference type="GO" id="GO:0071162">
    <property type="term" value="C:CMG complex"/>
    <property type="evidence" value="ECO:0007669"/>
    <property type="project" value="EnsemblFungi"/>
</dbReference>
<protein>
    <submittedName>
        <fullName evidence="9">CDC45 family</fullName>
    </submittedName>
</protein>
<dbReference type="Proteomes" id="UP000256601">
    <property type="component" value="Unassembled WGS sequence"/>
</dbReference>
<evidence type="ECO:0000256" key="5">
    <source>
        <dbReference type="ARBA" id="ARBA00023306"/>
    </source>
</evidence>
<dbReference type="GO" id="GO:0000727">
    <property type="term" value="P:double-strand break repair via break-induced replication"/>
    <property type="evidence" value="ECO:0007669"/>
    <property type="project" value="EnsemblFungi"/>
</dbReference>
<keyword evidence="5" id="KW-0131">Cell cycle</keyword>
<dbReference type="OMA" id="EDCFMEA"/>
<dbReference type="VEuPathDB" id="FungiDB:YALI0_B06369g"/>
<keyword evidence="4" id="KW-0539">Nucleus</keyword>
<evidence type="ECO:0000256" key="3">
    <source>
        <dbReference type="ARBA" id="ARBA00022705"/>
    </source>
</evidence>
<evidence type="ECO:0000313" key="11">
    <source>
        <dbReference type="Proteomes" id="UP000256601"/>
    </source>
</evidence>
<evidence type="ECO:0000313" key="10">
    <source>
        <dbReference type="Proteomes" id="UP000182444"/>
    </source>
</evidence>
<comment type="similarity">
    <text evidence="2">Belongs to the CDC45 family.</text>
</comment>
<evidence type="ECO:0000256" key="2">
    <source>
        <dbReference type="ARBA" id="ARBA00010727"/>
    </source>
</evidence>
<dbReference type="VEuPathDB" id="FungiDB:YALI1_B08438g"/>
<name>A0A1D8N6P7_YARLL</name>
<reference evidence="8 10" key="1">
    <citation type="journal article" date="2016" name="PLoS ONE">
        <title>Sequence Assembly of Yarrowia lipolytica Strain W29/CLIB89 Shows Transposable Element Diversity.</title>
        <authorList>
            <person name="Magnan C."/>
            <person name="Yu J."/>
            <person name="Chang I."/>
            <person name="Jahn E."/>
            <person name="Kanomata Y."/>
            <person name="Wu J."/>
            <person name="Zeller M."/>
            <person name="Oakes M."/>
            <person name="Baldi P."/>
            <person name="Sandmeyer S."/>
        </authorList>
    </citation>
    <scope>NUCLEOTIDE SEQUENCE [LARGE SCALE GENOMIC DNA]</scope>
    <source>
        <strain evidence="8">CLIB89</strain>
        <strain evidence="10">CLIB89(W29)</strain>
    </source>
</reference>
<sequence length="662" mass="75009">MIIQPDQFEETYRALCKTSIAHMTCKLVVFVSCLNVDALCGARMFSDLLRAQLIPHKTVPVTGYEEMIRKYRALDPEILNVFFIGFGATQDVGELLRGDDEEMELKKIYIVDGNRPWHLDNILDSKIVCFDDGRGNLEERGELLVAYNWLNDMSAEELDALSDLEDEGDDDDDDDDQQIHKRNGHHTNTVDDNDSDSDGGDLVDTLLPSKRSNSEDLPDAKKLHSQLLSAKKQKDDFEDKIRAYYQQGTSQSSPASCMLYTLMSLIGETSITRLWLAVVGTSSLDSQYPQVFQDSFPMLADEVNRVGNEEAAAQMAQNANSEAPVSEKELVTSLKLETDYSLFVLRHWNIYDSMFHTDYIWAKMKLWTEKGRQNFQKMLAIMGVSLTEAREGWIHLKVSVKQGLNKRIEKAAKVADLEDLLRPGVVRKFGYKGSLTAGDCVDAAGVILQLGMDKSPAGLDHIKEGILLTVDQDYRDESQRDQFWIANFWSAWDSLEDVDTLLLGISKAKLLQQAVARTTTALIEKGQIRPVSDYLVAVVKEGPDLALFRNPLALCRLGIWIAQTKAEAHKKKYSPPLVLASLDKSTGNYMVLGMNPRQARDYHFVMEEDLEDDRFVFNQFTQRFAKAAEDVHTRYKMDMFEMAVIEVDKNDLTRFLERLTVV</sequence>
<feature type="compositionally biased region" description="Acidic residues" evidence="7">
    <location>
        <begin position="191"/>
        <end position="201"/>
    </location>
</feature>
<evidence type="ECO:0000256" key="6">
    <source>
        <dbReference type="SAM" id="Coils"/>
    </source>
</evidence>
<evidence type="ECO:0000256" key="1">
    <source>
        <dbReference type="ARBA" id="ARBA00004123"/>
    </source>
</evidence>
<organism evidence="8 10">
    <name type="scientific">Yarrowia lipolytica</name>
    <name type="common">Candida lipolytica</name>
    <dbReference type="NCBI Taxonomy" id="4952"/>
    <lineage>
        <taxon>Eukaryota</taxon>
        <taxon>Fungi</taxon>
        <taxon>Dikarya</taxon>
        <taxon>Ascomycota</taxon>
        <taxon>Saccharomycotina</taxon>
        <taxon>Dipodascomycetes</taxon>
        <taxon>Dipodascales</taxon>
        <taxon>Dipodascales incertae sedis</taxon>
        <taxon>Yarrowia</taxon>
    </lineage>
</organism>
<proteinExistence type="inferred from homology"/>
<dbReference type="EMBL" id="KZ859028">
    <property type="protein sequence ID" value="RDW24569.1"/>
    <property type="molecule type" value="Genomic_DNA"/>
</dbReference>
<dbReference type="Pfam" id="PF02724">
    <property type="entry name" value="CDC45"/>
    <property type="match status" value="1"/>
</dbReference>
<evidence type="ECO:0000256" key="4">
    <source>
        <dbReference type="ARBA" id="ARBA00023242"/>
    </source>
</evidence>
<comment type="subcellular location">
    <subcellularLocation>
        <location evidence="1">Nucleus</location>
    </subcellularLocation>
</comment>
<dbReference type="GO" id="GO:0003682">
    <property type="term" value="F:chromatin binding"/>
    <property type="evidence" value="ECO:0007669"/>
    <property type="project" value="EnsemblFungi"/>
</dbReference>
<dbReference type="eggNOG" id="KOG2475">
    <property type="taxonomic scope" value="Eukaryota"/>
</dbReference>
<evidence type="ECO:0000256" key="7">
    <source>
        <dbReference type="SAM" id="MobiDB-lite"/>
    </source>
</evidence>
<dbReference type="KEGG" id="yli:2907157"/>
<evidence type="ECO:0000313" key="8">
    <source>
        <dbReference type="EMBL" id="AOW01307.1"/>
    </source>
</evidence>
<dbReference type="GO" id="GO:0003688">
    <property type="term" value="F:DNA replication origin binding"/>
    <property type="evidence" value="ECO:0007669"/>
    <property type="project" value="EnsemblFungi"/>
</dbReference>
<accession>A0A1D8N6P7</accession>
<dbReference type="GO" id="GO:0006270">
    <property type="term" value="P:DNA replication initiation"/>
    <property type="evidence" value="ECO:0007669"/>
    <property type="project" value="EnsemblFungi"/>
</dbReference>
<dbReference type="EMBL" id="CP017554">
    <property type="protein sequence ID" value="AOW01307.1"/>
    <property type="molecule type" value="Genomic_DNA"/>
</dbReference>
<dbReference type="GO" id="GO:1902977">
    <property type="term" value="P:mitotic DNA replication preinitiation complex assembly"/>
    <property type="evidence" value="ECO:0007669"/>
    <property type="project" value="TreeGrafter"/>
</dbReference>
<dbReference type="Proteomes" id="UP000182444">
    <property type="component" value="Chromosome 1B"/>
</dbReference>
<dbReference type="GeneID" id="2907157"/>
<reference evidence="9 11" key="2">
    <citation type="submission" date="2018-07" db="EMBL/GenBank/DDBJ databases">
        <title>Draft Genome Assemblies for Five Robust Yarrowia lipolytica Strains Exhibiting High Lipid Production and Pentose Sugar Utilization and Sugar Alcohol Secretion from Undetoxified Lignocellulosic Biomass Hydrolysates.</title>
        <authorList>
            <consortium name="DOE Joint Genome Institute"/>
            <person name="Walker C."/>
            <person name="Ryu S."/>
            <person name="Na H."/>
            <person name="Zane M."/>
            <person name="LaButti K."/>
            <person name="Lipzen A."/>
            <person name="Haridas S."/>
            <person name="Barry K."/>
            <person name="Grigoriev I.V."/>
            <person name="Quarterman J."/>
            <person name="Slininger P."/>
            <person name="Dien B."/>
            <person name="Trinh C.T."/>
        </authorList>
    </citation>
    <scope>NUCLEOTIDE SEQUENCE [LARGE SCALE GENOMIC DNA]</scope>
    <source>
        <strain evidence="9 11">YB392</strain>
    </source>
</reference>
<dbReference type="PANTHER" id="PTHR10507:SF0">
    <property type="entry name" value="CELL DIVISION CONTROL PROTEIN 45 HOMOLOG"/>
    <property type="match status" value="1"/>
</dbReference>
<feature type="compositionally biased region" description="Acidic residues" evidence="7">
    <location>
        <begin position="164"/>
        <end position="176"/>
    </location>
</feature>